<evidence type="ECO:0000256" key="5">
    <source>
        <dbReference type="ARBA" id="ARBA00022737"/>
    </source>
</evidence>
<feature type="repeat" description="WD" evidence="8">
    <location>
        <begin position="244"/>
        <end position="278"/>
    </location>
</feature>
<evidence type="ECO:0000256" key="1">
    <source>
        <dbReference type="ARBA" id="ARBA00004604"/>
    </source>
</evidence>
<dbReference type="AlphaFoldDB" id="A0A0M5J6P2"/>
<dbReference type="PANTHER" id="PTHR44215:SF1">
    <property type="entry name" value="WD REPEAT-CONTAINING PROTEIN 75"/>
    <property type="match status" value="1"/>
</dbReference>
<protein>
    <submittedName>
        <fullName evidence="12">CG12050</fullName>
    </submittedName>
</protein>
<keyword evidence="6" id="KW-0804">Transcription</keyword>
<accession>A0A0M5J6P2</accession>
<dbReference type="OMA" id="NLRCATA"/>
<evidence type="ECO:0000259" key="11">
    <source>
        <dbReference type="Pfam" id="PF23769"/>
    </source>
</evidence>
<dbReference type="OrthoDB" id="4096at2759"/>
<evidence type="ECO:0000256" key="9">
    <source>
        <dbReference type="SAM" id="Coils"/>
    </source>
</evidence>
<dbReference type="Pfam" id="PF23869">
    <property type="entry name" value="Beta-prop_WDR75_1st"/>
    <property type="match status" value="1"/>
</dbReference>
<dbReference type="InterPro" id="IPR053826">
    <property type="entry name" value="WDR75"/>
</dbReference>
<dbReference type="Gene3D" id="2.130.10.10">
    <property type="entry name" value="YVTN repeat-like/Quinoprotein amine dehydrogenase"/>
    <property type="match status" value="3"/>
</dbReference>
<proteinExistence type="predicted"/>
<keyword evidence="5" id="KW-0677">Repeat</keyword>
<feature type="domain" description="WD repeat-containing protein 75 second beta-propeller" evidence="11">
    <location>
        <begin position="348"/>
        <end position="550"/>
    </location>
</feature>
<evidence type="ECO:0000313" key="12">
    <source>
        <dbReference type="EMBL" id="ALC40348.1"/>
    </source>
</evidence>
<feature type="repeat" description="WD" evidence="8">
    <location>
        <begin position="199"/>
        <end position="230"/>
    </location>
</feature>
<evidence type="ECO:0000256" key="2">
    <source>
        <dbReference type="ARBA" id="ARBA00022517"/>
    </source>
</evidence>
<dbReference type="InterPro" id="IPR011047">
    <property type="entry name" value="Quinoprotein_ADH-like_sf"/>
</dbReference>
<dbReference type="InterPro" id="IPR011041">
    <property type="entry name" value="Quinoprot_gluc/sorb_DH_b-prop"/>
</dbReference>
<dbReference type="SUPFAM" id="SSF50952">
    <property type="entry name" value="Soluble quinoprotein glucose dehydrogenase"/>
    <property type="match status" value="1"/>
</dbReference>
<keyword evidence="2" id="KW-0690">Ribosome biogenesis</keyword>
<dbReference type="Proteomes" id="UP000494163">
    <property type="component" value="Chromosome 2L"/>
</dbReference>
<organism evidence="12 13">
    <name type="scientific">Drosophila busckii</name>
    <name type="common">Fruit fly</name>
    <dbReference type="NCBI Taxonomy" id="30019"/>
    <lineage>
        <taxon>Eukaryota</taxon>
        <taxon>Metazoa</taxon>
        <taxon>Ecdysozoa</taxon>
        <taxon>Arthropoda</taxon>
        <taxon>Hexapoda</taxon>
        <taxon>Insecta</taxon>
        <taxon>Pterygota</taxon>
        <taxon>Neoptera</taxon>
        <taxon>Endopterygota</taxon>
        <taxon>Diptera</taxon>
        <taxon>Brachycera</taxon>
        <taxon>Muscomorpha</taxon>
        <taxon>Ephydroidea</taxon>
        <taxon>Drosophilidae</taxon>
        <taxon>Drosophila</taxon>
    </lineage>
</organism>
<evidence type="ECO:0000256" key="8">
    <source>
        <dbReference type="PROSITE-ProRule" id="PRU00221"/>
    </source>
</evidence>
<keyword evidence="4 8" id="KW-0853">WD repeat</keyword>
<keyword evidence="3" id="KW-0698">rRNA processing</keyword>
<keyword evidence="13" id="KW-1185">Reference proteome</keyword>
<dbReference type="GO" id="GO:0003723">
    <property type="term" value="F:RNA binding"/>
    <property type="evidence" value="ECO:0007669"/>
    <property type="project" value="InterPro"/>
</dbReference>
<dbReference type="GO" id="GO:2000234">
    <property type="term" value="P:positive regulation of rRNA processing"/>
    <property type="evidence" value="ECO:0007669"/>
    <property type="project" value="TreeGrafter"/>
</dbReference>
<dbReference type="STRING" id="30019.A0A0M5J6P2"/>
<feature type="region of interest" description="Disordered" evidence="10">
    <location>
        <begin position="735"/>
        <end position="758"/>
    </location>
</feature>
<sequence>MNFDDEDKLELQHLAGGNIVQHAPVFSTMGRFVFIRCGLKVQVFVTSTGELTRELTDATSTLISLEMDLKKQPDLLYGCTNTGQLLHWHWRTGVLQNDLQLNLGQDGLEILTFNLLDLYQEGESATAFVTAKRKSGEKLFWFLVNTSTGNRIHVNCGLKLKVRTPMVDVSKGAFKYILFSQGHYVYVLNYKTWQFARYQNQHKEPVTCVRMSPNEEMAATGDQHGRIYIWRNIDDAKHVQATELHWHNTAVTSIAFTPTGTSLYSAGHESVLVKWNLKKNHVRDFLPRMSSIVRHIVISDGNEHVLCSTDDNALQFISPDQMSLQSTLQHFTYALPDKTGKSMFPIGLCLNPRTNTLVLNGRIGHLQFFSAYQKSLLYNLRVVDTNINSQEANRIIYNINITCAAFNIDWMATGEVYNDHRNFVELRLKFWQYQEKMQSYVLNTNIELPHEQGFQAIAFSNQFKVNNLRCASAGKDNVIKLWTLGDTENIYKRGGTMWSCVAQTQYKQQTLGSICFSQDGSLLAAGYGSALVLYDAGSLSLLHALSTAAGLSGVMAKAQLRLAQTPVNGCRKELAQQRQALWQLLQKLLNNNNDPQLVEQAKQLIASAPSVQVSKTEQKPTAQESIFKHIMQMSELDLHQKLQLLRRFDIECQVPNGFQRRLFKYLKVSLADPIECHQRLLKLNARLLRLQPRERFKAKQRLSRVCERRQSYEKIVKNDLLTLFSVLHIDETTKPKAATPKSTPLKRKRNSSASAPAAAATQPLIPGAPFQSMAQISQVQFGAGAQAHLVAVCTESRVLIWNLMTLRLQAGLKLSVRQLAFDPLTNLIAAVTRNDELHVFQPNVPLPVYQRRQLPKLFGLVWLPRRQPKQSSINVDWQAQSTLHMLTEDKEIVYLATPGQSTTDDAPAPISFAQPAQEQLQQYATFGSFVAKQQMTEMKDLPKSSGPLIVGRGVHSAVNALVNLSAHTMPAMSLICGEFIKTLLTPAETEAAETTPHSNGQVNGNGLHHVHEESDEEEEAEQLDRAEETAVLQLAETTEMRKKLLVENEQLKQQNSKEYAQQSLDARLQRMAKLEVELSF</sequence>
<feature type="coiled-coil region" evidence="9">
    <location>
        <begin position="1034"/>
        <end position="1061"/>
    </location>
</feature>
<keyword evidence="9" id="KW-0175">Coiled coil</keyword>
<reference evidence="12 13" key="1">
    <citation type="submission" date="2015-08" db="EMBL/GenBank/DDBJ databases">
        <title>Ancestral chromatin configuration constrains chromatin evolution on differentiating sex chromosomes in Drosophila.</title>
        <authorList>
            <person name="Zhou Q."/>
            <person name="Bachtrog D."/>
        </authorList>
    </citation>
    <scope>NUCLEOTIDE SEQUENCE [LARGE SCALE GENOMIC DNA]</scope>
    <source>
        <tissue evidence="12">Whole larvae</tissue>
    </source>
</reference>
<dbReference type="GO" id="GO:0032040">
    <property type="term" value="C:small-subunit processome"/>
    <property type="evidence" value="ECO:0007669"/>
    <property type="project" value="InterPro"/>
</dbReference>
<gene>
    <name evidence="12" type="ORF">Dbus_chr2Lg2433</name>
</gene>
<feature type="region of interest" description="Disordered" evidence="10">
    <location>
        <begin position="990"/>
        <end position="1025"/>
    </location>
</feature>
<dbReference type="PROSITE" id="PS50082">
    <property type="entry name" value="WD_REPEATS_2"/>
    <property type="match status" value="2"/>
</dbReference>
<dbReference type="GO" id="GO:0045943">
    <property type="term" value="P:positive regulation of transcription by RNA polymerase I"/>
    <property type="evidence" value="ECO:0007669"/>
    <property type="project" value="InterPro"/>
</dbReference>
<dbReference type="InterPro" id="IPR057644">
    <property type="entry name" value="Beta-prop_WDR75_2nd"/>
</dbReference>
<dbReference type="Pfam" id="PF23769">
    <property type="entry name" value="Beta-prop_WDR75_2nd"/>
    <property type="match status" value="2"/>
</dbReference>
<evidence type="ECO:0000256" key="4">
    <source>
        <dbReference type="ARBA" id="ARBA00022574"/>
    </source>
</evidence>
<dbReference type="GO" id="GO:0006364">
    <property type="term" value="P:rRNA processing"/>
    <property type="evidence" value="ECO:0007669"/>
    <property type="project" value="UniProtKB-KW"/>
</dbReference>
<dbReference type="PANTHER" id="PTHR44215">
    <property type="entry name" value="WD REPEAT-CONTAINING PROTEIN 75"/>
    <property type="match status" value="1"/>
</dbReference>
<dbReference type="InterPro" id="IPR015943">
    <property type="entry name" value="WD40/YVTN_repeat-like_dom_sf"/>
</dbReference>
<evidence type="ECO:0000256" key="6">
    <source>
        <dbReference type="ARBA" id="ARBA00023163"/>
    </source>
</evidence>
<evidence type="ECO:0000256" key="3">
    <source>
        <dbReference type="ARBA" id="ARBA00022552"/>
    </source>
</evidence>
<dbReference type="InterPro" id="IPR001680">
    <property type="entry name" value="WD40_rpt"/>
</dbReference>
<dbReference type="SMART" id="SM00320">
    <property type="entry name" value="WD40"/>
    <property type="match status" value="7"/>
</dbReference>
<comment type="subcellular location">
    <subcellularLocation>
        <location evidence="1">Nucleus</location>
        <location evidence="1">Nucleolus</location>
    </subcellularLocation>
</comment>
<evidence type="ECO:0000256" key="7">
    <source>
        <dbReference type="ARBA" id="ARBA00023242"/>
    </source>
</evidence>
<dbReference type="SUPFAM" id="SSF50998">
    <property type="entry name" value="Quinoprotein alcohol dehydrogenase-like"/>
    <property type="match status" value="1"/>
</dbReference>
<dbReference type="PROSITE" id="PS50294">
    <property type="entry name" value="WD_REPEATS_REGION"/>
    <property type="match status" value="1"/>
</dbReference>
<dbReference type="EMBL" id="CP012523">
    <property type="protein sequence ID" value="ALC40348.1"/>
    <property type="molecule type" value="Genomic_DNA"/>
</dbReference>
<evidence type="ECO:0000256" key="10">
    <source>
        <dbReference type="SAM" id="MobiDB-lite"/>
    </source>
</evidence>
<name>A0A0M5J6P2_DROBS</name>
<evidence type="ECO:0000313" key="13">
    <source>
        <dbReference type="Proteomes" id="UP000494163"/>
    </source>
</evidence>
<feature type="domain" description="WD repeat-containing protein 75 second beta-propeller" evidence="11">
    <location>
        <begin position="772"/>
        <end position="889"/>
    </location>
</feature>
<keyword evidence="7" id="KW-0539">Nucleus</keyword>